<dbReference type="InterPro" id="IPR024072">
    <property type="entry name" value="DHFR-like_dom_sf"/>
</dbReference>
<protein>
    <recommendedName>
        <fullName evidence="12">Riboflavin biosynthesis protein RibD</fullName>
    </recommendedName>
    <domain>
        <recommendedName>
            <fullName evidence="12">Diaminohydroxyphosphoribosylaminopyrimidine deaminase</fullName>
            <shortName evidence="12">DRAP deaminase</shortName>
            <ecNumber evidence="12">3.5.4.26</ecNumber>
        </recommendedName>
        <alternativeName>
            <fullName evidence="12">Riboflavin-specific deaminase</fullName>
        </alternativeName>
    </domain>
    <domain>
        <recommendedName>
            <fullName evidence="12">5-amino-6-(5-phosphoribosylamino)uracil reductase</fullName>
            <ecNumber evidence="12">1.1.1.193</ecNumber>
        </recommendedName>
        <alternativeName>
            <fullName evidence="12">HTP reductase</fullName>
        </alternativeName>
    </domain>
</protein>
<feature type="active site" description="Proton donor" evidence="13">
    <location>
        <position position="55"/>
    </location>
</feature>
<feature type="binding site" evidence="14">
    <location>
        <position position="157"/>
    </location>
    <ligand>
        <name>NADP(+)</name>
        <dbReference type="ChEBI" id="CHEBI:58349"/>
    </ligand>
</feature>
<comment type="catalytic activity">
    <reaction evidence="12">
        <text>5-amino-6-(5-phospho-D-ribitylamino)uracil + NADP(+) = 5-amino-6-(5-phospho-D-ribosylamino)uracil + NADPH + H(+)</text>
        <dbReference type="Rhea" id="RHEA:17845"/>
        <dbReference type="ChEBI" id="CHEBI:15378"/>
        <dbReference type="ChEBI" id="CHEBI:57783"/>
        <dbReference type="ChEBI" id="CHEBI:58349"/>
        <dbReference type="ChEBI" id="CHEBI:58421"/>
        <dbReference type="ChEBI" id="CHEBI:58453"/>
        <dbReference type="EC" id="1.1.1.193"/>
    </reaction>
</comment>
<feature type="binding site" evidence="14">
    <location>
        <position position="197"/>
    </location>
    <ligand>
        <name>NADP(+)</name>
        <dbReference type="ChEBI" id="CHEBI:58349"/>
    </ligand>
</feature>
<comment type="pathway">
    <text evidence="3 12">Cofactor biosynthesis; riboflavin biosynthesis; 5-amino-6-(D-ribitylamino)uracil from GTP: step 3/4.</text>
</comment>
<proteinExistence type="inferred from homology"/>
<dbReference type="InterPro" id="IPR050765">
    <property type="entry name" value="Riboflavin_Biosynth_HTPR"/>
</dbReference>
<comment type="catalytic activity">
    <reaction evidence="12">
        <text>2,5-diamino-6-hydroxy-4-(5-phosphoribosylamino)-pyrimidine + H2O + H(+) = 5-amino-6-(5-phospho-D-ribosylamino)uracil + NH4(+)</text>
        <dbReference type="Rhea" id="RHEA:21868"/>
        <dbReference type="ChEBI" id="CHEBI:15377"/>
        <dbReference type="ChEBI" id="CHEBI:15378"/>
        <dbReference type="ChEBI" id="CHEBI:28938"/>
        <dbReference type="ChEBI" id="CHEBI:58453"/>
        <dbReference type="ChEBI" id="CHEBI:58614"/>
        <dbReference type="EC" id="3.5.4.26"/>
    </reaction>
</comment>
<dbReference type="Proteomes" id="UP000191663">
    <property type="component" value="Unassembled WGS sequence"/>
</dbReference>
<comment type="pathway">
    <text evidence="2 12">Cofactor biosynthesis; riboflavin biosynthesis; 5-amino-6-(D-ribitylamino)uracil from GTP: step 2/4.</text>
</comment>
<dbReference type="CDD" id="cd01284">
    <property type="entry name" value="Riboflavin_deaminase-reductase"/>
    <property type="match status" value="1"/>
</dbReference>
<dbReference type="UniPathway" id="UPA00275">
    <property type="reaction ID" value="UER00401"/>
</dbReference>
<comment type="similarity">
    <text evidence="4 12">In the N-terminal section; belongs to the cytidine and deoxycytidylate deaminase family.</text>
</comment>
<dbReference type="InterPro" id="IPR002734">
    <property type="entry name" value="RibDG_C"/>
</dbReference>
<keyword evidence="10 12" id="KW-0560">Oxidoreductase</keyword>
<gene>
    <name evidence="17" type="ORF">BXT86_03265</name>
</gene>
<dbReference type="SUPFAM" id="SSF53597">
    <property type="entry name" value="Dihydrofolate reductase-like"/>
    <property type="match status" value="1"/>
</dbReference>
<reference evidence="18" key="1">
    <citation type="submission" date="2017-01" db="EMBL/GenBank/DDBJ databases">
        <title>Novel pathways for hydrocarbon cycling and metabolic interdependencies in hydrothermal sediment communities.</title>
        <authorList>
            <person name="Dombrowski N."/>
            <person name="Seitz K."/>
            <person name="Teske A."/>
            <person name="Baker B."/>
        </authorList>
    </citation>
    <scope>NUCLEOTIDE SEQUENCE [LARGE SCALE GENOMIC DNA]</scope>
</reference>
<dbReference type="Gene3D" id="3.40.430.10">
    <property type="entry name" value="Dihydrofolate Reductase, subunit A"/>
    <property type="match status" value="1"/>
</dbReference>
<feature type="binding site" evidence="14">
    <location>
        <position position="201"/>
    </location>
    <ligand>
        <name>NADP(+)</name>
        <dbReference type="ChEBI" id="CHEBI:58349"/>
    </ligand>
</feature>
<dbReference type="GO" id="GO:0008835">
    <property type="term" value="F:diaminohydroxyphosphoribosylaminopyrimidine deaminase activity"/>
    <property type="evidence" value="ECO:0007669"/>
    <property type="project" value="UniProtKB-EC"/>
</dbReference>
<evidence type="ECO:0000256" key="12">
    <source>
        <dbReference type="PIRNR" id="PIRNR006769"/>
    </source>
</evidence>
<dbReference type="GO" id="GO:0008270">
    <property type="term" value="F:zinc ion binding"/>
    <property type="evidence" value="ECO:0007669"/>
    <property type="project" value="InterPro"/>
</dbReference>
<dbReference type="EC" id="1.1.1.193" evidence="12"/>
<comment type="similarity">
    <text evidence="5 12">In the C-terminal section; belongs to the HTP reductase family.</text>
</comment>
<comment type="caution">
    <text evidence="17">The sequence shown here is derived from an EMBL/GenBank/DDBJ whole genome shotgun (WGS) entry which is preliminary data.</text>
</comment>
<comment type="function">
    <text evidence="1 12">Converts 2,5-diamino-6-(ribosylamino)-4(3h)-pyrimidinone 5'-phosphate into 5-amino-6-(ribosylamino)-2,4(1h,3h)-pyrimidinedione 5'-phosphate.</text>
</comment>
<keyword evidence="9 12" id="KW-0521">NADP</keyword>
<name>A0A1V4QGR4_UNCW3</name>
<dbReference type="PANTHER" id="PTHR38011">
    <property type="entry name" value="DIHYDROFOLATE REDUCTASE FAMILY PROTEIN (AFU_ORTHOLOGUE AFUA_8G06820)"/>
    <property type="match status" value="1"/>
</dbReference>
<dbReference type="AlphaFoldDB" id="A0A1V4QGR4"/>
<evidence type="ECO:0000256" key="9">
    <source>
        <dbReference type="ARBA" id="ARBA00022857"/>
    </source>
</evidence>
<dbReference type="Pfam" id="PF01872">
    <property type="entry name" value="RibD_C"/>
    <property type="match status" value="1"/>
</dbReference>
<dbReference type="EC" id="3.5.4.26" evidence="12"/>
<feature type="binding site" evidence="15">
    <location>
        <position position="87"/>
    </location>
    <ligand>
        <name>Zn(2+)</name>
        <dbReference type="ChEBI" id="CHEBI:29105"/>
        <note>catalytic</note>
    </ligand>
</feature>
<dbReference type="PANTHER" id="PTHR38011:SF7">
    <property type="entry name" value="2,5-DIAMINO-6-RIBOSYLAMINO-4(3H)-PYRIMIDINONE 5'-PHOSPHATE REDUCTASE"/>
    <property type="match status" value="1"/>
</dbReference>
<evidence type="ECO:0000256" key="2">
    <source>
        <dbReference type="ARBA" id="ARBA00004882"/>
    </source>
</evidence>
<dbReference type="Pfam" id="PF00383">
    <property type="entry name" value="dCMP_cyt_deam_1"/>
    <property type="match status" value="1"/>
</dbReference>
<keyword evidence="6 12" id="KW-0686">Riboflavin biosynthesis</keyword>
<evidence type="ECO:0000256" key="15">
    <source>
        <dbReference type="PIRSR" id="PIRSR006769-3"/>
    </source>
</evidence>
<dbReference type="PROSITE" id="PS51747">
    <property type="entry name" value="CYT_DCMP_DEAMINASES_2"/>
    <property type="match status" value="1"/>
</dbReference>
<dbReference type="SUPFAM" id="SSF53927">
    <property type="entry name" value="Cytidine deaminase-like"/>
    <property type="match status" value="1"/>
</dbReference>
<evidence type="ECO:0000256" key="3">
    <source>
        <dbReference type="ARBA" id="ARBA00004910"/>
    </source>
</evidence>
<feature type="binding site" evidence="15">
    <location>
        <position position="53"/>
    </location>
    <ligand>
        <name>Zn(2+)</name>
        <dbReference type="ChEBI" id="CHEBI:29105"/>
        <note>catalytic</note>
    </ligand>
</feature>
<feature type="binding site" evidence="14">
    <location>
        <position position="290"/>
    </location>
    <ligand>
        <name>substrate</name>
    </ligand>
</feature>
<dbReference type="PIRSF" id="PIRSF006769">
    <property type="entry name" value="RibD"/>
    <property type="match status" value="1"/>
</dbReference>
<accession>A0A1V4QGR4</accession>
<feature type="binding site" evidence="14">
    <location>
        <position position="208"/>
    </location>
    <ligand>
        <name>substrate</name>
    </ligand>
</feature>
<evidence type="ECO:0000256" key="1">
    <source>
        <dbReference type="ARBA" id="ARBA00002151"/>
    </source>
</evidence>
<dbReference type="InterPro" id="IPR002125">
    <property type="entry name" value="CMP_dCMP_dom"/>
</dbReference>
<organism evidence="17 18">
    <name type="scientific">candidate division WOR-3 bacterium 4484_100</name>
    <dbReference type="NCBI Taxonomy" id="1936077"/>
    <lineage>
        <taxon>Bacteria</taxon>
        <taxon>Bacteria division WOR-3</taxon>
    </lineage>
</organism>
<keyword evidence="11" id="KW-0511">Multifunctional enzyme</keyword>
<keyword evidence="7 12" id="KW-0479">Metal-binding</keyword>
<feature type="binding site" evidence="14">
    <location>
        <position position="185"/>
    </location>
    <ligand>
        <name>substrate</name>
    </ligand>
</feature>
<evidence type="ECO:0000256" key="7">
    <source>
        <dbReference type="ARBA" id="ARBA00022723"/>
    </source>
</evidence>
<dbReference type="InterPro" id="IPR016193">
    <property type="entry name" value="Cytidine_deaminase-like"/>
</dbReference>
<evidence type="ECO:0000256" key="4">
    <source>
        <dbReference type="ARBA" id="ARBA00005259"/>
    </source>
</evidence>
<sequence>MTRAYDETFMAYANLLAEKGWGRTGINPLVGAVIVKNGKIIGQGFHRKLGESHAEVVALTQAGSAAKSATLYVNLEPCSCFGLTPPCVNAIIRAGIARVVIGAIDPNPRVNGQGIKYLSEAGIDVVKDILKDWTDNLNRWYYKFIKEDLPYVILKIAVSEDMRLSGYPQKYITSMPARRYVHSLRSQIGAVMIGINTLLIDNPYLTDRLVNRFNPARIVIDPHLKIPEDAHFLIPDARRIVITSKNSPREKVKKLSDQGVEFIFLDGYDYPLPEILKSLARLKIGAVMVEGGAKLFNQFIDTGFYDELYLFVAPKIIDRGIELKLDQKLLSGVAPEKIGGDKLYHVYRNN</sequence>
<dbReference type="InterPro" id="IPR016192">
    <property type="entry name" value="APOBEC/CMP_deaminase_Zn-bd"/>
</dbReference>
<keyword evidence="8 12" id="KW-0862">Zinc</keyword>
<evidence type="ECO:0000256" key="5">
    <source>
        <dbReference type="ARBA" id="ARBA00007417"/>
    </source>
</evidence>
<comment type="cofactor">
    <cofactor evidence="12 15">
        <name>Zn(2+)</name>
        <dbReference type="ChEBI" id="CHEBI:29105"/>
    </cofactor>
    <text evidence="12 15">Binds 1 zinc ion.</text>
</comment>
<evidence type="ECO:0000256" key="11">
    <source>
        <dbReference type="ARBA" id="ARBA00023268"/>
    </source>
</evidence>
<evidence type="ECO:0000259" key="16">
    <source>
        <dbReference type="PROSITE" id="PS51747"/>
    </source>
</evidence>
<feature type="binding site" evidence="14">
    <location>
        <position position="205"/>
    </location>
    <ligand>
        <name>substrate</name>
    </ligand>
</feature>
<dbReference type="GO" id="GO:0008703">
    <property type="term" value="F:5-amino-6-(5-phosphoribosylamino)uracil reductase activity"/>
    <property type="evidence" value="ECO:0007669"/>
    <property type="project" value="UniProtKB-EC"/>
</dbReference>
<dbReference type="NCBIfam" id="TIGR00326">
    <property type="entry name" value="eubact_ribD"/>
    <property type="match status" value="1"/>
</dbReference>
<feature type="domain" description="CMP/dCMP-type deaminase" evidence="16">
    <location>
        <begin position="4"/>
        <end position="126"/>
    </location>
</feature>
<evidence type="ECO:0000313" key="18">
    <source>
        <dbReference type="Proteomes" id="UP000191663"/>
    </source>
</evidence>
<dbReference type="InterPro" id="IPR004794">
    <property type="entry name" value="Eubact_RibD"/>
</dbReference>
<evidence type="ECO:0000256" key="10">
    <source>
        <dbReference type="ARBA" id="ARBA00023002"/>
    </source>
</evidence>
<evidence type="ECO:0000256" key="13">
    <source>
        <dbReference type="PIRSR" id="PIRSR006769-1"/>
    </source>
</evidence>
<evidence type="ECO:0000313" key="17">
    <source>
        <dbReference type="EMBL" id="OPX18045.1"/>
    </source>
</evidence>
<evidence type="ECO:0000256" key="14">
    <source>
        <dbReference type="PIRSR" id="PIRSR006769-2"/>
    </source>
</evidence>
<evidence type="ECO:0000256" key="8">
    <source>
        <dbReference type="ARBA" id="ARBA00022833"/>
    </source>
</evidence>
<feature type="binding site" evidence="15">
    <location>
        <position position="78"/>
    </location>
    <ligand>
        <name>Zn(2+)</name>
        <dbReference type="ChEBI" id="CHEBI:29105"/>
        <note>catalytic</note>
    </ligand>
</feature>
<dbReference type="GO" id="GO:0009231">
    <property type="term" value="P:riboflavin biosynthetic process"/>
    <property type="evidence" value="ECO:0007669"/>
    <property type="project" value="UniProtKB-UniPathway"/>
</dbReference>
<dbReference type="EMBL" id="MUKB01000047">
    <property type="protein sequence ID" value="OPX18045.1"/>
    <property type="molecule type" value="Genomic_DNA"/>
</dbReference>
<dbReference type="Gene3D" id="3.40.140.10">
    <property type="entry name" value="Cytidine Deaminase, domain 2"/>
    <property type="match status" value="1"/>
</dbReference>
<dbReference type="PROSITE" id="PS00903">
    <property type="entry name" value="CYT_DCMP_DEAMINASES_1"/>
    <property type="match status" value="1"/>
</dbReference>
<keyword evidence="12" id="KW-0378">Hydrolase</keyword>
<evidence type="ECO:0000256" key="6">
    <source>
        <dbReference type="ARBA" id="ARBA00022619"/>
    </source>
</evidence>